<feature type="domain" description="HTH LytTR-type" evidence="3">
    <location>
        <begin position="145"/>
        <end position="251"/>
    </location>
</feature>
<dbReference type="InterPro" id="IPR011006">
    <property type="entry name" value="CheY-like_superfamily"/>
</dbReference>
<dbReference type="SMART" id="SM00448">
    <property type="entry name" value="REC"/>
    <property type="match status" value="1"/>
</dbReference>
<dbReference type="SMART" id="SM00850">
    <property type="entry name" value="LytTR"/>
    <property type="match status" value="1"/>
</dbReference>
<dbReference type="InterPro" id="IPR001789">
    <property type="entry name" value="Sig_transdc_resp-reg_receiver"/>
</dbReference>
<keyword evidence="5" id="KW-1185">Reference proteome</keyword>
<gene>
    <name evidence="4" type="ORF">ACFQ39_13220</name>
</gene>
<dbReference type="PROSITE" id="PS50930">
    <property type="entry name" value="HTH_LYTTR"/>
    <property type="match status" value="1"/>
</dbReference>
<feature type="domain" description="Response regulatory" evidence="2">
    <location>
        <begin position="2"/>
        <end position="113"/>
    </location>
</feature>
<dbReference type="PANTHER" id="PTHR37299">
    <property type="entry name" value="TRANSCRIPTIONAL REGULATOR-RELATED"/>
    <property type="match status" value="1"/>
</dbReference>
<organism evidence="4 5">
    <name type="scientific">Namhaeicola litoreus</name>
    <dbReference type="NCBI Taxonomy" id="1052145"/>
    <lineage>
        <taxon>Bacteria</taxon>
        <taxon>Pseudomonadati</taxon>
        <taxon>Bacteroidota</taxon>
        <taxon>Flavobacteriia</taxon>
        <taxon>Flavobacteriales</taxon>
        <taxon>Flavobacteriaceae</taxon>
        <taxon>Namhaeicola</taxon>
    </lineage>
</organism>
<feature type="modified residue" description="4-aspartylphosphate" evidence="1">
    <location>
        <position position="53"/>
    </location>
</feature>
<dbReference type="EMBL" id="JBHTMY010000003">
    <property type="protein sequence ID" value="MFD1316580.1"/>
    <property type="molecule type" value="Genomic_DNA"/>
</dbReference>
<comment type="caution">
    <text evidence="4">The sequence shown here is derived from an EMBL/GenBank/DDBJ whole genome shotgun (WGS) entry which is preliminary data.</text>
</comment>
<dbReference type="Pfam" id="PF00072">
    <property type="entry name" value="Response_reg"/>
    <property type="match status" value="1"/>
</dbReference>
<evidence type="ECO:0000259" key="3">
    <source>
        <dbReference type="PROSITE" id="PS50930"/>
    </source>
</evidence>
<dbReference type="PROSITE" id="PS50110">
    <property type="entry name" value="RESPONSE_REGULATORY"/>
    <property type="match status" value="1"/>
</dbReference>
<evidence type="ECO:0000313" key="5">
    <source>
        <dbReference type="Proteomes" id="UP001597201"/>
    </source>
</evidence>
<dbReference type="Pfam" id="PF04397">
    <property type="entry name" value="LytTR"/>
    <property type="match status" value="1"/>
</dbReference>
<dbReference type="InterPro" id="IPR007492">
    <property type="entry name" value="LytTR_DNA-bd_dom"/>
</dbReference>
<reference evidence="5" key="1">
    <citation type="journal article" date="2019" name="Int. J. Syst. Evol. Microbiol.">
        <title>The Global Catalogue of Microorganisms (GCM) 10K type strain sequencing project: providing services to taxonomists for standard genome sequencing and annotation.</title>
        <authorList>
            <consortium name="The Broad Institute Genomics Platform"/>
            <consortium name="The Broad Institute Genome Sequencing Center for Infectious Disease"/>
            <person name="Wu L."/>
            <person name="Ma J."/>
        </authorList>
    </citation>
    <scope>NUCLEOTIDE SEQUENCE [LARGE SCALE GENOMIC DNA]</scope>
    <source>
        <strain evidence="5">CCUG 61485</strain>
    </source>
</reference>
<dbReference type="PANTHER" id="PTHR37299:SF1">
    <property type="entry name" value="STAGE 0 SPORULATION PROTEIN A HOMOLOG"/>
    <property type="match status" value="1"/>
</dbReference>
<dbReference type="SUPFAM" id="SSF52172">
    <property type="entry name" value="CheY-like"/>
    <property type="match status" value="1"/>
</dbReference>
<evidence type="ECO:0000313" key="4">
    <source>
        <dbReference type="EMBL" id="MFD1316580.1"/>
    </source>
</evidence>
<sequence>MKIVIIEDEKPAARRLARMIENLDLQVDMMLHSVSEAVDWFLNNNNPDLILLDIQLSDGLAFEIFDEVDVDSPIIFTTAYDEYALKAFKLNSVDYLLKPIDEDELRLAVEKFHQNWVNANPLKLNIEKIREALKLNEEKKFKKRFIIKIGQHLKMIPVSKICCFYSENRGTYFKTIDNRDYLVEPTLDQLEDELNPNLFFRINRKYIISMDAIEDMVSYTNSRIQIRLHSVDEDDLIVSREKVKKFKQWLD</sequence>
<dbReference type="Gene3D" id="3.40.50.2300">
    <property type="match status" value="1"/>
</dbReference>
<evidence type="ECO:0000256" key="1">
    <source>
        <dbReference type="PROSITE-ProRule" id="PRU00169"/>
    </source>
</evidence>
<dbReference type="InterPro" id="IPR046947">
    <property type="entry name" value="LytR-like"/>
</dbReference>
<dbReference type="Gene3D" id="2.40.50.1020">
    <property type="entry name" value="LytTr DNA-binding domain"/>
    <property type="match status" value="1"/>
</dbReference>
<name>A0ABW3Y591_9FLAO</name>
<keyword evidence="1" id="KW-0597">Phosphoprotein</keyword>
<dbReference type="Proteomes" id="UP001597201">
    <property type="component" value="Unassembled WGS sequence"/>
</dbReference>
<proteinExistence type="predicted"/>
<accession>A0ABW3Y591</accession>
<evidence type="ECO:0000259" key="2">
    <source>
        <dbReference type="PROSITE" id="PS50110"/>
    </source>
</evidence>
<protein>
    <submittedName>
        <fullName evidence="4">LytR/AlgR family response regulator transcription factor</fullName>
    </submittedName>
</protein>
<dbReference type="RefSeq" id="WP_377179693.1">
    <property type="nucleotide sequence ID" value="NZ_JBHTMY010000003.1"/>
</dbReference>